<dbReference type="InterPro" id="IPR040167">
    <property type="entry name" value="TF_CP2-like"/>
</dbReference>
<dbReference type="GO" id="GO:0005634">
    <property type="term" value="C:nucleus"/>
    <property type="evidence" value="ECO:0007669"/>
    <property type="project" value="UniProtKB-SubCell"/>
</dbReference>
<dbReference type="EMBL" id="JAGHQL010000055">
    <property type="protein sequence ID" value="KAH0542369.1"/>
    <property type="molecule type" value="Genomic_DNA"/>
</dbReference>
<dbReference type="PROSITE" id="PS51968">
    <property type="entry name" value="GRH_CP2_DB"/>
    <property type="match status" value="1"/>
</dbReference>
<dbReference type="GO" id="GO:0000978">
    <property type="term" value="F:RNA polymerase II cis-regulatory region sequence-specific DNA binding"/>
    <property type="evidence" value="ECO:0007669"/>
    <property type="project" value="TreeGrafter"/>
</dbReference>
<evidence type="ECO:0000256" key="2">
    <source>
        <dbReference type="ARBA" id="ARBA00023015"/>
    </source>
</evidence>
<dbReference type="InterPro" id="IPR007604">
    <property type="entry name" value="CP2"/>
</dbReference>
<feature type="domain" description="Grh/CP2 DB" evidence="7">
    <location>
        <begin position="179"/>
        <end position="447"/>
    </location>
</feature>
<gene>
    <name evidence="8" type="ORF">FGG08_003214</name>
</gene>
<dbReference type="Pfam" id="PF25416">
    <property type="entry name" value="GRHL1_C"/>
    <property type="match status" value="1"/>
</dbReference>
<evidence type="ECO:0000259" key="7">
    <source>
        <dbReference type="PROSITE" id="PS51968"/>
    </source>
</evidence>
<feature type="region of interest" description="Disordered" evidence="6">
    <location>
        <begin position="479"/>
        <end position="537"/>
    </location>
</feature>
<dbReference type="PANTHER" id="PTHR11037">
    <property type="entry name" value="TRANSCRIPTION FACTOR CP2"/>
    <property type="match status" value="1"/>
</dbReference>
<feature type="compositionally biased region" description="Basic and acidic residues" evidence="6">
    <location>
        <begin position="483"/>
        <end position="507"/>
    </location>
</feature>
<feature type="region of interest" description="Disordered" evidence="6">
    <location>
        <begin position="399"/>
        <end position="447"/>
    </location>
</feature>
<proteinExistence type="predicted"/>
<dbReference type="AlphaFoldDB" id="A0A9P8I7Q3"/>
<evidence type="ECO:0000256" key="3">
    <source>
        <dbReference type="ARBA" id="ARBA00023125"/>
    </source>
</evidence>
<organism evidence="8 9">
    <name type="scientific">Glutinoglossum americanum</name>
    <dbReference type="NCBI Taxonomy" id="1670608"/>
    <lineage>
        <taxon>Eukaryota</taxon>
        <taxon>Fungi</taxon>
        <taxon>Dikarya</taxon>
        <taxon>Ascomycota</taxon>
        <taxon>Pezizomycotina</taxon>
        <taxon>Geoglossomycetes</taxon>
        <taxon>Geoglossales</taxon>
        <taxon>Geoglossaceae</taxon>
        <taxon>Glutinoglossum</taxon>
    </lineage>
</organism>
<dbReference type="InterPro" id="IPR057520">
    <property type="entry name" value="GRHL1/CP2_C"/>
</dbReference>
<keyword evidence="2" id="KW-0805">Transcription regulation</keyword>
<keyword evidence="3" id="KW-0238">DNA-binding</keyword>
<dbReference type="PANTHER" id="PTHR11037:SF20">
    <property type="entry name" value="PROTEIN GRAINYHEAD"/>
    <property type="match status" value="1"/>
</dbReference>
<feature type="region of interest" description="Disordered" evidence="6">
    <location>
        <begin position="566"/>
        <end position="597"/>
    </location>
</feature>
<feature type="region of interest" description="Disordered" evidence="6">
    <location>
        <begin position="733"/>
        <end position="752"/>
    </location>
</feature>
<evidence type="ECO:0000256" key="4">
    <source>
        <dbReference type="ARBA" id="ARBA00023163"/>
    </source>
</evidence>
<evidence type="ECO:0000313" key="8">
    <source>
        <dbReference type="EMBL" id="KAH0542369.1"/>
    </source>
</evidence>
<accession>A0A9P8I7Q3</accession>
<comment type="caution">
    <text evidence="8">The sequence shown here is derived from an EMBL/GenBank/DDBJ whole genome shotgun (WGS) entry which is preliminary data.</text>
</comment>
<dbReference type="Pfam" id="PF04516">
    <property type="entry name" value="CP2"/>
    <property type="match status" value="1"/>
</dbReference>
<protein>
    <recommendedName>
        <fullName evidence="7">Grh/CP2 DB domain-containing protein</fullName>
    </recommendedName>
</protein>
<reference evidence="8" key="1">
    <citation type="submission" date="2021-03" db="EMBL/GenBank/DDBJ databases">
        <title>Comparative genomics and phylogenomic investigation of the class Geoglossomycetes provide insights into ecological specialization and systematics.</title>
        <authorList>
            <person name="Melie T."/>
            <person name="Pirro S."/>
            <person name="Miller A.N."/>
            <person name="Quandt A."/>
        </authorList>
    </citation>
    <scope>NUCLEOTIDE SEQUENCE</scope>
    <source>
        <strain evidence="8">GBOQ0MN5Z8</strain>
    </source>
</reference>
<keyword evidence="9" id="KW-1185">Reference proteome</keyword>
<feature type="compositionally biased region" description="Polar residues" evidence="6">
    <location>
        <begin position="566"/>
        <end position="578"/>
    </location>
</feature>
<feature type="compositionally biased region" description="Low complexity" evidence="6">
    <location>
        <begin position="518"/>
        <end position="537"/>
    </location>
</feature>
<evidence type="ECO:0000256" key="1">
    <source>
        <dbReference type="ARBA" id="ARBA00004123"/>
    </source>
</evidence>
<dbReference type="OrthoDB" id="7680836at2759"/>
<evidence type="ECO:0000313" key="9">
    <source>
        <dbReference type="Proteomes" id="UP000698800"/>
    </source>
</evidence>
<name>A0A9P8I7Q3_9PEZI</name>
<evidence type="ECO:0000256" key="5">
    <source>
        <dbReference type="ARBA" id="ARBA00023242"/>
    </source>
</evidence>
<keyword evidence="5" id="KW-0539">Nucleus</keyword>
<evidence type="ECO:0000256" key="6">
    <source>
        <dbReference type="SAM" id="MobiDB-lite"/>
    </source>
</evidence>
<comment type="subcellular location">
    <subcellularLocation>
        <location evidence="1">Nucleus</location>
    </subcellularLocation>
</comment>
<dbReference type="Proteomes" id="UP000698800">
    <property type="component" value="Unassembled WGS sequence"/>
</dbReference>
<sequence>MTLVRITRSEFAHRNLAEVLDKIMEISKITILRRECRMSPGAFTAFANQPPGYYTPPSGGANALYHSQAGDLHTPNMGIGVGTPLSLPATTAPGLHGFTQQTIQSQQFHNFDPFAQNTFAPDQFTEQPSGFEPIDASADVPPIRNIGMDTDMQEDSPIMSFHPRHFDACGATLPPNRMENFRFHATLHAPTAMVKHADEIPVTYLNKGQAYSLTIIDTASPIPDGLPLRYRTFVRISFEDEQQRQRPGACWQLWKEGRGTTEARQRGGKLQAVEYVDTSQPSEDDRKHTRAEIETASLDGFSVIWSPGPNRPADCSVAVRFNFLSTDFSHSKGVKGIPVRLCAKTEVIRSDSHLPSSPEICYCKVKLFRDHGAERKLSNDIVHVRKTIDKLKQQISQVDTGIRDFGRKKRQNSGGSKGTASSKTGKVPKHKRTWSMSSASSSGGGRLPAEEDLQLKLAIIQDMFTSTQTVSVLYLRGSEPDDPDLHPVRLLDQSRDPTSHERKDIVWNRRQSVAASNTTGTPSLISPSPSSTSLQSQGITGVGFALGGSNQLGQGLNDWSNFQPLSTADLRQSPNPQHLASPPDQPVRVPKSTSSSTGDLSVWIEALGVDSSYRAPSERPTKPSKSFLLTKRRNDANMIKVACVYIIPAKSERPSKVEYYRAVYLMERTVRDLTVNIAAKFGIDPTSVLRTTYVNSRGLSIVVDNDVVREIPEGQDMRIEIAETKPDAQPVKREWHIGPGEDDNDIGSARATDGINSPRFEIKLLF</sequence>
<keyword evidence="4" id="KW-0804">Transcription</keyword>
<dbReference type="GO" id="GO:0001228">
    <property type="term" value="F:DNA-binding transcription activator activity, RNA polymerase II-specific"/>
    <property type="evidence" value="ECO:0007669"/>
    <property type="project" value="TreeGrafter"/>
</dbReference>